<evidence type="ECO:0000313" key="3">
    <source>
        <dbReference type="Proteomes" id="UP000579281"/>
    </source>
</evidence>
<evidence type="ECO:0000256" key="1">
    <source>
        <dbReference type="SAM" id="Phobius"/>
    </source>
</evidence>
<keyword evidence="1" id="KW-0812">Transmembrane</keyword>
<organism evidence="2 3">
    <name type="scientific">Anaerosolibacter carboniphilus</name>
    <dbReference type="NCBI Taxonomy" id="1417629"/>
    <lineage>
        <taxon>Bacteria</taxon>
        <taxon>Bacillati</taxon>
        <taxon>Bacillota</taxon>
        <taxon>Clostridia</taxon>
        <taxon>Peptostreptococcales</taxon>
        <taxon>Thermotaleaceae</taxon>
        <taxon>Anaerosolibacter</taxon>
    </lineage>
</organism>
<name>A0A841KPH3_9FIRM</name>
<feature type="transmembrane region" description="Helical" evidence="1">
    <location>
        <begin position="84"/>
        <end position="102"/>
    </location>
</feature>
<feature type="transmembrane region" description="Helical" evidence="1">
    <location>
        <begin position="108"/>
        <end position="133"/>
    </location>
</feature>
<protein>
    <submittedName>
        <fullName evidence="2">Uncharacterized protein</fullName>
    </submittedName>
</protein>
<dbReference type="Proteomes" id="UP000579281">
    <property type="component" value="Unassembled WGS sequence"/>
</dbReference>
<keyword evidence="3" id="KW-1185">Reference proteome</keyword>
<sequence length="149" mass="16490">MKKLFQLSTSSHVFINYIGLAGFSAFFLLNIAALVEYGKYALGISNRFVFFLPVIKLLLNIDLLFVVALIMIYNAIEKFLTPNLCFIVTLLIGIAGALYILVKGKPLAMISILGVYSIGISLFTSIIGFGSLIQIEKKKTRHKANHNES</sequence>
<dbReference type="EMBL" id="JACHEN010000007">
    <property type="protein sequence ID" value="MBB6215337.1"/>
    <property type="molecule type" value="Genomic_DNA"/>
</dbReference>
<proteinExistence type="predicted"/>
<keyword evidence="1" id="KW-0472">Membrane</keyword>
<feature type="transmembrane region" description="Helical" evidence="1">
    <location>
        <begin position="12"/>
        <end position="35"/>
    </location>
</feature>
<keyword evidence="1" id="KW-1133">Transmembrane helix</keyword>
<gene>
    <name evidence="2" type="ORF">HNQ80_001426</name>
</gene>
<reference evidence="2 3" key="1">
    <citation type="submission" date="2020-08" db="EMBL/GenBank/DDBJ databases">
        <title>Genomic Encyclopedia of Type Strains, Phase IV (KMG-IV): sequencing the most valuable type-strain genomes for metagenomic binning, comparative biology and taxonomic classification.</title>
        <authorList>
            <person name="Goeker M."/>
        </authorList>
    </citation>
    <scope>NUCLEOTIDE SEQUENCE [LARGE SCALE GENOMIC DNA]</scope>
    <source>
        <strain evidence="2 3">DSM 103526</strain>
    </source>
</reference>
<accession>A0A841KPH3</accession>
<feature type="transmembrane region" description="Helical" evidence="1">
    <location>
        <begin position="47"/>
        <end position="72"/>
    </location>
</feature>
<comment type="caution">
    <text evidence="2">The sequence shown here is derived from an EMBL/GenBank/DDBJ whole genome shotgun (WGS) entry which is preliminary data.</text>
</comment>
<evidence type="ECO:0000313" key="2">
    <source>
        <dbReference type="EMBL" id="MBB6215337.1"/>
    </source>
</evidence>
<dbReference type="RefSeq" id="WP_184309547.1">
    <property type="nucleotide sequence ID" value="NZ_JACHEN010000007.1"/>
</dbReference>
<dbReference type="AlphaFoldDB" id="A0A841KPH3"/>